<keyword evidence="3" id="KW-1185">Reference proteome</keyword>
<sequence>MSSALAVDRAFAVIAFKRRLAYKTQWLVGLVLGGGAMLVSMAMWRELLSGGALSGYDWDAMRAYVIIGFITATMVFGAADWQIADRILDGHVAVDLTKPVDFQRARAAEFVGSMCSTIPTVAVGVAGAWLLFDPPGPASATAGVLTAASLVLVFPLAFGITYLTVLVCFWTKRYLGVMWLREALLAFFSGMMIPLAFMPSWLQAVAWALPFPHFTTTPSAIYLGHVDTAGALGLLAAEAAWAAGLWFGARLVFNHAVKKVTVHGG</sequence>
<accession>A0A426V1I7</accession>
<dbReference type="InterPro" id="IPR010390">
    <property type="entry name" value="ABC-2_transporter-like"/>
</dbReference>
<keyword evidence="1" id="KW-0812">Transmembrane</keyword>
<feature type="transmembrane region" description="Helical" evidence="1">
    <location>
        <begin position="229"/>
        <end position="249"/>
    </location>
</feature>
<evidence type="ECO:0000313" key="2">
    <source>
        <dbReference type="EMBL" id="RRS00697.1"/>
    </source>
</evidence>
<feature type="transmembrane region" description="Helical" evidence="1">
    <location>
        <begin position="26"/>
        <end position="44"/>
    </location>
</feature>
<keyword evidence="1" id="KW-1133">Transmembrane helix</keyword>
<evidence type="ECO:0000313" key="3">
    <source>
        <dbReference type="Proteomes" id="UP000277256"/>
    </source>
</evidence>
<organism evidence="2 3">
    <name type="scientific">Glycomyces terrestris</name>
    <dbReference type="NCBI Taxonomy" id="2493553"/>
    <lineage>
        <taxon>Bacteria</taxon>
        <taxon>Bacillati</taxon>
        <taxon>Actinomycetota</taxon>
        <taxon>Actinomycetes</taxon>
        <taxon>Glycomycetales</taxon>
        <taxon>Glycomycetaceae</taxon>
        <taxon>Glycomyces</taxon>
    </lineage>
</organism>
<feature type="transmembrane region" description="Helical" evidence="1">
    <location>
        <begin position="183"/>
        <end position="209"/>
    </location>
</feature>
<dbReference type="PANTHER" id="PTHR36832:SF2">
    <property type="entry name" value="INTEGRAL MEMBRANE PROTEIN"/>
    <property type="match status" value="1"/>
</dbReference>
<dbReference type="AlphaFoldDB" id="A0A426V1I7"/>
<dbReference type="Proteomes" id="UP000277256">
    <property type="component" value="Unassembled WGS sequence"/>
</dbReference>
<proteinExistence type="predicted"/>
<dbReference type="OrthoDB" id="62003at2"/>
<keyword evidence="1" id="KW-0472">Membrane</keyword>
<feature type="transmembrane region" description="Helical" evidence="1">
    <location>
        <begin position="144"/>
        <end position="171"/>
    </location>
</feature>
<evidence type="ECO:0000256" key="1">
    <source>
        <dbReference type="SAM" id="Phobius"/>
    </source>
</evidence>
<feature type="transmembrane region" description="Helical" evidence="1">
    <location>
        <begin position="64"/>
        <end position="81"/>
    </location>
</feature>
<dbReference type="PANTHER" id="PTHR36832">
    <property type="entry name" value="SLR1174 PROTEIN-RELATED"/>
    <property type="match status" value="1"/>
</dbReference>
<protein>
    <submittedName>
        <fullName evidence="2">Antibiotic ABC transporter permease</fullName>
    </submittedName>
</protein>
<gene>
    <name evidence="2" type="ORF">EIW28_09135</name>
</gene>
<dbReference type="EMBL" id="RSEB01000002">
    <property type="protein sequence ID" value="RRS00697.1"/>
    <property type="molecule type" value="Genomic_DNA"/>
</dbReference>
<dbReference type="RefSeq" id="WP_125247374.1">
    <property type="nucleotide sequence ID" value="NZ_RSEB01000002.1"/>
</dbReference>
<comment type="caution">
    <text evidence="2">The sequence shown here is derived from an EMBL/GenBank/DDBJ whole genome shotgun (WGS) entry which is preliminary data.</text>
</comment>
<name>A0A426V1I7_9ACTN</name>
<dbReference type="Pfam" id="PF06182">
    <property type="entry name" value="ABC2_membrane_6"/>
    <property type="match status" value="1"/>
</dbReference>
<reference evidence="2 3" key="1">
    <citation type="submission" date="2018-12" db="EMBL/GenBank/DDBJ databases">
        <title>Glycomyces sp. YIM 121974 draft genome.</title>
        <authorList>
            <person name="Li Q."/>
        </authorList>
    </citation>
    <scope>NUCLEOTIDE SEQUENCE [LARGE SCALE GENOMIC DNA]</scope>
    <source>
        <strain evidence="2 3">YIM 121974</strain>
    </source>
</reference>
<feature type="transmembrane region" description="Helical" evidence="1">
    <location>
        <begin position="110"/>
        <end position="132"/>
    </location>
</feature>